<dbReference type="Proteomes" id="UP001165205">
    <property type="component" value="Unassembled WGS sequence"/>
</dbReference>
<gene>
    <name evidence="1" type="ORF">Aory04_000134400</name>
</gene>
<dbReference type="AlphaFoldDB" id="A0AAN4YEL5"/>
<comment type="caution">
    <text evidence="1">The sequence shown here is derived from an EMBL/GenBank/DDBJ whole genome shotgun (WGS) entry which is preliminary data.</text>
</comment>
<organism evidence="1 2">
    <name type="scientific">Aspergillus oryzae</name>
    <name type="common">Yellow koji mold</name>
    <dbReference type="NCBI Taxonomy" id="5062"/>
    <lineage>
        <taxon>Eukaryota</taxon>
        <taxon>Fungi</taxon>
        <taxon>Dikarya</taxon>
        <taxon>Ascomycota</taxon>
        <taxon>Pezizomycotina</taxon>
        <taxon>Eurotiomycetes</taxon>
        <taxon>Eurotiomycetidae</taxon>
        <taxon>Eurotiales</taxon>
        <taxon>Aspergillaceae</taxon>
        <taxon>Aspergillus</taxon>
        <taxon>Aspergillus subgen. Circumdati</taxon>
    </lineage>
</organism>
<dbReference type="EMBL" id="BSYA01000008">
    <property type="protein sequence ID" value="GMG24022.1"/>
    <property type="molecule type" value="Genomic_DNA"/>
</dbReference>
<evidence type="ECO:0000313" key="2">
    <source>
        <dbReference type="Proteomes" id="UP001165205"/>
    </source>
</evidence>
<protein>
    <submittedName>
        <fullName evidence="1">Unnamed protein product</fullName>
    </submittedName>
</protein>
<reference evidence="1" key="1">
    <citation type="submission" date="2023-04" db="EMBL/GenBank/DDBJ databases">
        <title>Aspergillus oryzae NBRC 4228.</title>
        <authorList>
            <person name="Ichikawa N."/>
            <person name="Sato H."/>
            <person name="Tonouchi N."/>
        </authorList>
    </citation>
    <scope>NUCLEOTIDE SEQUENCE</scope>
    <source>
        <strain evidence="1">NBRC 4228</strain>
    </source>
</reference>
<name>A0AAN4YEL5_ASPOZ</name>
<evidence type="ECO:0000313" key="1">
    <source>
        <dbReference type="EMBL" id="GMG24022.1"/>
    </source>
</evidence>
<accession>A0AAN4YEL5</accession>
<sequence length="67" mass="7629">MPRVTSSSQIVDISPSGSIVSELEEQRNEMSDAIHADEKKIEPTPTRQDAFGDETHAEVKYKVLKWW</sequence>
<proteinExistence type="predicted"/>